<dbReference type="OrthoDB" id="4121208at2759"/>
<protein>
    <submittedName>
        <fullName evidence="2">Uncharacterized protein</fullName>
    </submittedName>
</protein>
<accession>A0A6H0XWU1</accession>
<organism evidence="2 3">
    <name type="scientific">Peltaster fructicola</name>
    <dbReference type="NCBI Taxonomy" id="286661"/>
    <lineage>
        <taxon>Eukaryota</taxon>
        <taxon>Fungi</taxon>
        <taxon>Dikarya</taxon>
        <taxon>Ascomycota</taxon>
        <taxon>Pezizomycotina</taxon>
        <taxon>Dothideomycetes</taxon>
        <taxon>Dothideomycetes incertae sedis</taxon>
        <taxon>Peltaster</taxon>
    </lineage>
</organism>
<dbReference type="EMBL" id="CP051141">
    <property type="protein sequence ID" value="QIW99241.1"/>
    <property type="molecule type" value="Genomic_DNA"/>
</dbReference>
<proteinExistence type="predicted"/>
<sequence>MGVKLAFGLVLLSTIATTHARLHRHAAIEVKRQAVPAVAATTTQQALTTIYPSPDASPVVVTEQSQLVPSFVPQFTLCELPPLAFFPQTLAPTTSIGSLPYLNYSISTPSGSGSCTTIYKPTVTMVCATTLSDLTTTYTISQCAQDVTFSTQYGYELVIPTPTPAPVTGSVTPSSLSLITPPPSVQTVTTYYLAPWQDLTSAGPPADVDYKICTGYANGTEQCVLEYYKWKTSLLTLTATTTTLINITTTIPGPSQLLVETFVANVTGTATTLSMSTTMELETSTLSETTIVSTKPTQSTGSTVFQTQTLQYAP</sequence>
<evidence type="ECO:0000313" key="3">
    <source>
        <dbReference type="Proteomes" id="UP000503462"/>
    </source>
</evidence>
<gene>
    <name evidence="2" type="ORF">AMS68_004759</name>
</gene>
<dbReference type="AlphaFoldDB" id="A0A6H0XWU1"/>
<feature type="signal peptide" evidence="1">
    <location>
        <begin position="1"/>
        <end position="20"/>
    </location>
</feature>
<feature type="chain" id="PRO_5026153842" evidence="1">
    <location>
        <begin position="21"/>
        <end position="314"/>
    </location>
</feature>
<evidence type="ECO:0000256" key="1">
    <source>
        <dbReference type="SAM" id="SignalP"/>
    </source>
</evidence>
<reference evidence="2 3" key="1">
    <citation type="journal article" date="2016" name="Sci. Rep.">
        <title>Peltaster fructicola genome reveals evolution from an invasive phytopathogen to an ectophytic parasite.</title>
        <authorList>
            <person name="Xu C."/>
            <person name="Chen H."/>
            <person name="Gleason M.L."/>
            <person name="Xu J.R."/>
            <person name="Liu H."/>
            <person name="Zhang R."/>
            <person name="Sun G."/>
        </authorList>
    </citation>
    <scope>NUCLEOTIDE SEQUENCE [LARGE SCALE GENOMIC DNA]</scope>
    <source>
        <strain evidence="2 3">LNHT1506</strain>
    </source>
</reference>
<evidence type="ECO:0000313" key="2">
    <source>
        <dbReference type="EMBL" id="QIW99241.1"/>
    </source>
</evidence>
<dbReference type="Proteomes" id="UP000503462">
    <property type="component" value="Chromosome 3"/>
</dbReference>
<keyword evidence="1" id="KW-0732">Signal</keyword>
<keyword evidence="3" id="KW-1185">Reference proteome</keyword>
<name>A0A6H0XWU1_9PEZI</name>